<dbReference type="Gene3D" id="1.20.58.220">
    <property type="entry name" value="Phosphate transport system protein phou homolog 2, domain 2"/>
    <property type="match status" value="1"/>
</dbReference>
<dbReference type="InterPro" id="IPR038078">
    <property type="entry name" value="PhoU-like_sf"/>
</dbReference>
<evidence type="ECO:0000313" key="2">
    <source>
        <dbReference type="Proteomes" id="UP000032221"/>
    </source>
</evidence>
<comment type="caution">
    <text evidence="1">The sequence shown here is derived from an EMBL/GenBank/DDBJ whole genome shotgun (WGS) entry which is preliminary data.</text>
</comment>
<protein>
    <recommendedName>
        <fullName evidence="3">Phosphate transport regulator</fullName>
    </recommendedName>
</protein>
<dbReference type="OrthoDB" id="9797568at2"/>
<dbReference type="PATRIC" id="fig|280871.6.peg.4444"/>
<proteinExistence type="predicted"/>
<organism evidence="1 2">
    <name type="scientific">Mycolicibacterium llatzerense</name>
    <dbReference type="NCBI Taxonomy" id="280871"/>
    <lineage>
        <taxon>Bacteria</taxon>
        <taxon>Bacillati</taxon>
        <taxon>Actinomycetota</taxon>
        <taxon>Actinomycetes</taxon>
        <taxon>Mycobacteriales</taxon>
        <taxon>Mycobacteriaceae</taxon>
        <taxon>Mycolicibacterium</taxon>
    </lineage>
</organism>
<name>A0A0D1JQT7_9MYCO</name>
<dbReference type="Proteomes" id="UP000032221">
    <property type="component" value="Unassembled WGS sequence"/>
</dbReference>
<dbReference type="STRING" id="280871.TL10_21475"/>
<dbReference type="EMBL" id="JXST01000034">
    <property type="protein sequence ID" value="KIU14944.1"/>
    <property type="molecule type" value="Genomic_DNA"/>
</dbReference>
<reference evidence="1 2" key="1">
    <citation type="submission" date="2015-01" db="EMBL/GenBank/DDBJ databases">
        <title>Genome sequence of Mycobacterium llatzerense and Mycobacterium immunogenum recovered from brain abscess.</title>
        <authorList>
            <person name="Greninger A.L."/>
            <person name="Langelier C."/>
            <person name="Cunningham G."/>
            <person name="Chiu C.Y."/>
            <person name="Miller S."/>
        </authorList>
    </citation>
    <scope>NUCLEOTIDE SEQUENCE [LARGE SCALE GENOMIC DNA]</scope>
    <source>
        <strain evidence="1 2">CLUC14</strain>
    </source>
</reference>
<evidence type="ECO:0000313" key="1">
    <source>
        <dbReference type="EMBL" id="KIU14944.1"/>
    </source>
</evidence>
<dbReference type="AlphaFoldDB" id="A0A0D1JQT7"/>
<evidence type="ECO:0008006" key="3">
    <source>
        <dbReference type="Google" id="ProtNLM"/>
    </source>
</evidence>
<sequence>MKHLRAWFLPRNLDTLATLVAQLEVVEHMLATLSAWIRGKPSDTSVIELREFAEAEQNFRRQLNTEVRQSFSTPLESEDLFEFGEALGEIAACTYALVREGDLSNTGPDGCLQDIVEAISNAFVSLASAIRALPHARAAKMADETLRRLTVVEHSYRAAIEDLENEPNLHHELRRRELYRRSEHLAAAVQALARRVSYAVFKTE</sequence>
<accession>A0A0D1JQT7</accession>
<dbReference type="RefSeq" id="WP_043987221.1">
    <property type="nucleotide sequence ID" value="NZ_JXST01000034.1"/>
</dbReference>
<gene>
    <name evidence="1" type="ORF">TL10_21475</name>
</gene>
<keyword evidence="2" id="KW-1185">Reference proteome</keyword>